<organism evidence="2 5">
    <name type="scientific">Clostridium beijerinckii</name>
    <name type="common">Clostridium MP</name>
    <dbReference type="NCBI Taxonomy" id="1520"/>
    <lineage>
        <taxon>Bacteria</taxon>
        <taxon>Bacillati</taxon>
        <taxon>Bacillota</taxon>
        <taxon>Clostridia</taxon>
        <taxon>Eubacteriales</taxon>
        <taxon>Clostridiaceae</taxon>
        <taxon>Clostridium</taxon>
    </lineage>
</organism>
<gene>
    <name evidence="4" type="ORF">BCD95_003145</name>
    <name evidence="3" type="ORF">DFH45_004748</name>
    <name evidence="2" type="ORF">LF65_03025</name>
</gene>
<reference evidence="4" key="3">
    <citation type="submission" date="2020-06" db="EMBL/GenBank/DDBJ databases">
        <title>Genomic insights into acetone-butanol-ethanol (ABE) fermentation by sequencing solventogenic clostridia strains.</title>
        <authorList>
            <person name="Brown S."/>
        </authorList>
    </citation>
    <scope>NUCLEOTIDE SEQUENCE</scope>
    <source>
        <strain evidence="4">DJ123</strain>
        <strain evidence="3">DJ126</strain>
    </source>
</reference>
<dbReference type="KEGG" id="cbei:LF65_03025"/>
<reference evidence="5" key="1">
    <citation type="submission" date="2014-12" db="EMBL/GenBank/DDBJ databases">
        <title>Genome sequence of Clostridium beijerinckii strain 59B.</title>
        <authorList>
            <person name="Little G.T."/>
            <person name="Minton N.P."/>
        </authorList>
    </citation>
    <scope>NUCLEOTIDE SEQUENCE [LARGE SCALE GENOMIC DNA]</scope>
    <source>
        <strain evidence="5">59B</strain>
    </source>
</reference>
<evidence type="ECO:0000313" key="3">
    <source>
        <dbReference type="EMBL" id="NRV11785.1"/>
    </source>
</evidence>
<keyword evidence="1" id="KW-0472">Membrane</keyword>
<proteinExistence type="predicted"/>
<feature type="transmembrane region" description="Helical" evidence="1">
    <location>
        <begin position="12"/>
        <end position="35"/>
    </location>
</feature>
<protein>
    <submittedName>
        <fullName evidence="2">Uncharacterized protein</fullName>
    </submittedName>
</protein>
<evidence type="ECO:0000256" key="1">
    <source>
        <dbReference type="SAM" id="Phobius"/>
    </source>
</evidence>
<evidence type="ECO:0000313" key="5">
    <source>
        <dbReference type="Proteomes" id="UP000031866"/>
    </source>
</evidence>
<keyword evidence="1" id="KW-1133">Transmembrane helix</keyword>
<evidence type="ECO:0000313" key="2">
    <source>
        <dbReference type="EMBL" id="AJG99592.1"/>
    </source>
</evidence>
<reference evidence="2" key="2">
    <citation type="submission" date="2016-02" db="EMBL/GenBank/DDBJ databases">
        <title>Genome sequence of Clostridium beijerinckii strain 59B.</title>
        <authorList>
            <person name="Little G.T."/>
            <person name="Minton N.P."/>
        </authorList>
    </citation>
    <scope>NUCLEOTIDE SEQUENCE</scope>
    <source>
        <strain evidence="2">NCIMB 14988</strain>
    </source>
</reference>
<dbReference type="Proteomes" id="UP000031866">
    <property type="component" value="Chromosome"/>
</dbReference>
<dbReference type="EMBL" id="JABSXK010000001">
    <property type="protein sequence ID" value="NRV11785.1"/>
    <property type="molecule type" value="Genomic_DNA"/>
</dbReference>
<dbReference type="Proteomes" id="UP000822184">
    <property type="component" value="Unassembled WGS sequence"/>
</dbReference>
<dbReference type="Proteomes" id="UP000821656">
    <property type="component" value="Unassembled WGS sequence"/>
</dbReference>
<sequence>MKYSKQKEINIHTCILIHFFTQFSYVIITLTLFNWNNNFIKIGKWSTYPLKIISYIVEEAYKKYSTKFKSNTVLKI</sequence>
<accession>A0A0B5QNK3</accession>
<keyword evidence="1" id="KW-0812">Transmembrane</keyword>
<name>A0A0B5QNK3_CLOBE</name>
<dbReference type="EMBL" id="CP010086">
    <property type="protein sequence ID" value="AJG99592.1"/>
    <property type="molecule type" value="Genomic_DNA"/>
</dbReference>
<dbReference type="EMBL" id="JABTDW010000001">
    <property type="protein sequence ID" value="NSB14886.1"/>
    <property type="molecule type" value="Genomic_DNA"/>
</dbReference>
<dbReference type="AlphaFoldDB" id="A0A0B5QNK3"/>
<evidence type="ECO:0000313" key="4">
    <source>
        <dbReference type="EMBL" id="NSB14886.1"/>
    </source>
</evidence>